<feature type="signal peptide" evidence="4">
    <location>
        <begin position="1"/>
        <end position="32"/>
    </location>
</feature>
<dbReference type="InterPro" id="IPR036034">
    <property type="entry name" value="PDZ_sf"/>
</dbReference>
<gene>
    <name evidence="6" type="ORF">C7M71_012310</name>
</gene>
<dbReference type="InterPro" id="IPR051201">
    <property type="entry name" value="Chloro_Bact_Ser_Proteases"/>
</dbReference>
<dbReference type="OrthoDB" id="3870557at2"/>
<keyword evidence="7" id="KW-1185">Reference proteome</keyword>
<dbReference type="RefSeq" id="WP_111495461.1">
    <property type="nucleotide sequence ID" value="NZ_CP031264.1"/>
</dbReference>
<dbReference type="Gene3D" id="2.30.42.10">
    <property type="match status" value="1"/>
</dbReference>
<dbReference type="AlphaFoldDB" id="A0A345SWK4"/>
<dbReference type="GO" id="GO:0004252">
    <property type="term" value="F:serine-type endopeptidase activity"/>
    <property type="evidence" value="ECO:0007669"/>
    <property type="project" value="InterPro"/>
</dbReference>
<evidence type="ECO:0000256" key="3">
    <source>
        <dbReference type="SAM" id="MobiDB-lite"/>
    </source>
</evidence>
<dbReference type="InterPro" id="IPR001478">
    <property type="entry name" value="PDZ"/>
</dbReference>
<dbReference type="PRINTS" id="PR00834">
    <property type="entry name" value="PROTEASES2C"/>
</dbReference>
<dbReference type="Pfam" id="PF13180">
    <property type="entry name" value="PDZ_2"/>
    <property type="match status" value="1"/>
</dbReference>
<accession>A0A345SWK4</accession>
<dbReference type="EMBL" id="CP031264">
    <property type="protein sequence ID" value="AXI78109.1"/>
    <property type="molecule type" value="Genomic_DNA"/>
</dbReference>
<sequence>MDTSPRRTRSARLLPPAVAAAVAAVVALAASACTSSSPGTSAATSTRAASGVPGALPSASASAPPSDGGDQLQNDYQRVVKAVLPSVVEIETPSGLGSGIVYDDQGDIVTNAHVVGSATTFKVTLANSEKALAATLVGSYPQSDLAVIRLRTPPAGLRPATFGDSTKVQVGEIVLAMGNPLGLSSSVTQGIVSAVGRTVSEPSSGSGPGATIPNMVQTSAAINPGNSGGALADLAGRVIGINTLAAVDQDLGGGAAPGIGFAIPSSAVTLIADQLIKSGRVTNSGRAALGVTVRTVLGGPSGFQPVGAAVVAVSHGGPAAKAGIRAGDIITSLGGTTIDSADTLTQVLAAKSPGDRVKVGYTRDGGAYTAEVTLGTLGSS</sequence>
<proteinExistence type="predicted"/>
<dbReference type="InterPro" id="IPR009003">
    <property type="entry name" value="Peptidase_S1_PA"/>
</dbReference>
<keyword evidence="1" id="KW-0645">Protease</keyword>
<organism evidence="6 7">
    <name type="scientific">Peterkaempfera bronchialis</name>
    <dbReference type="NCBI Taxonomy" id="2126346"/>
    <lineage>
        <taxon>Bacteria</taxon>
        <taxon>Bacillati</taxon>
        <taxon>Actinomycetota</taxon>
        <taxon>Actinomycetes</taxon>
        <taxon>Kitasatosporales</taxon>
        <taxon>Streptomycetaceae</taxon>
        <taxon>Peterkaempfera</taxon>
    </lineage>
</organism>
<protein>
    <submittedName>
        <fullName evidence="6">PDZ domain-containing protein</fullName>
    </submittedName>
</protein>
<dbReference type="PROSITE" id="PS50106">
    <property type="entry name" value="PDZ"/>
    <property type="match status" value="1"/>
</dbReference>
<dbReference type="InterPro" id="IPR001940">
    <property type="entry name" value="Peptidase_S1C"/>
</dbReference>
<dbReference type="PANTHER" id="PTHR43343">
    <property type="entry name" value="PEPTIDASE S12"/>
    <property type="match status" value="1"/>
</dbReference>
<evidence type="ECO:0000259" key="5">
    <source>
        <dbReference type="PROSITE" id="PS50106"/>
    </source>
</evidence>
<keyword evidence="2" id="KW-0378">Hydrolase</keyword>
<dbReference type="KEGG" id="stri:C7M71_012310"/>
<keyword evidence="4" id="KW-0732">Signal</keyword>
<dbReference type="SUPFAM" id="SSF50494">
    <property type="entry name" value="Trypsin-like serine proteases"/>
    <property type="match status" value="1"/>
</dbReference>
<dbReference type="Proteomes" id="UP000249340">
    <property type="component" value="Chromosome"/>
</dbReference>
<dbReference type="SUPFAM" id="SSF50156">
    <property type="entry name" value="PDZ domain-like"/>
    <property type="match status" value="1"/>
</dbReference>
<dbReference type="GO" id="GO:0006508">
    <property type="term" value="P:proteolysis"/>
    <property type="evidence" value="ECO:0007669"/>
    <property type="project" value="UniProtKB-KW"/>
</dbReference>
<reference evidence="7" key="1">
    <citation type="submission" date="2018-07" db="EMBL/GenBank/DDBJ databases">
        <title>Streptacidiphilus bronchialis DSM 106435 chromosome.</title>
        <authorList>
            <person name="Batra D."/>
            <person name="Gulvik C.A."/>
        </authorList>
    </citation>
    <scope>NUCLEOTIDE SEQUENCE [LARGE SCALE GENOMIC DNA]</scope>
    <source>
        <strain evidence="7">DSM 106435</strain>
    </source>
</reference>
<evidence type="ECO:0000313" key="7">
    <source>
        <dbReference type="Proteomes" id="UP000249340"/>
    </source>
</evidence>
<name>A0A345SWK4_9ACTN</name>
<evidence type="ECO:0000313" key="6">
    <source>
        <dbReference type="EMBL" id="AXI78109.1"/>
    </source>
</evidence>
<feature type="chain" id="PRO_5039553705" evidence="4">
    <location>
        <begin position="33"/>
        <end position="380"/>
    </location>
</feature>
<evidence type="ECO:0000256" key="2">
    <source>
        <dbReference type="ARBA" id="ARBA00022801"/>
    </source>
</evidence>
<evidence type="ECO:0000256" key="1">
    <source>
        <dbReference type="ARBA" id="ARBA00022670"/>
    </source>
</evidence>
<feature type="compositionally biased region" description="Low complexity" evidence="3">
    <location>
        <begin position="34"/>
        <end position="69"/>
    </location>
</feature>
<dbReference type="PROSITE" id="PS51257">
    <property type="entry name" value="PROKAR_LIPOPROTEIN"/>
    <property type="match status" value="1"/>
</dbReference>
<evidence type="ECO:0000256" key="4">
    <source>
        <dbReference type="SAM" id="SignalP"/>
    </source>
</evidence>
<dbReference type="Pfam" id="PF13365">
    <property type="entry name" value="Trypsin_2"/>
    <property type="match status" value="1"/>
</dbReference>
<dbReference type="Gene3D" id="2.40.10.120">
    <property type="match status" value="1"/>
</dbReference>
<feature type="region of interest" description="Disordered" evidence="3">
    <location>
        <begin position="34"/>
        <end position="72"/>
    </location>
</feature>
<dbReference type="PANTHER" id="PTHR43343:SF3">
    <property type="entry name" value="PROTEASE DO-LIKE 8, CHLOROPLASTIC"/>
    <property type="match status" value="1"/>
</dbReference>
<dbReference type="SMART" id="SM00228">
    <property type="entry name" value="PDZ"/>
    <property type="match status" value="1"/>
</dbReference>
<feature type="domain" description="PDZ" evidence="5">
    <location>
        <begin position="275"/>
        <end position="365"/>
    </location>
</feature>